<comment type="caution">
    <text evidence="2">The sequence shown here is derived from an EMBL/GenBank/DDBJ whole genome shotgun (WGS) entry which is preliminary data.</text>
</comment>
<proteinExistence type="predicted"/>
<protein>
    <submittedName>
        <fullName evidence="2">Uncharacterized protein</fullName>
    </submittedName>
</protein>
<sequence>MLGGFYAHTMSDNQRAAYKNQSMSEAKAGRGRTISSDSSVGTFASGGDQAAFEYKPSFRFCLDSMVVDLIKSVDGHGSIAAPSLAHSKSQDKREAESKKPVMRMAYTGGIFA</sequence>
<keyword evidence="3" id="KW-1185">Reference proteome</keyword>
<evidence type="ECO:0000313" key="2">
    <source>
        <dbReference type="EMBL" id="OQR98191.1"/>
    </source>
</evidence>
<dbReference type="OrthoDB" id="71837at2759"/>
<organism evidence="2 3">
    <name type="scientific">Achlya hypogyna</name>
    <name type="common">Oomycete</name>
    <name type="synonym">Protoachlya hypogyna</name>
    <dbReference type="NCBI Taxonomy" id="1202772"/>
    <lineage>
        <taxon>Eukaryota</taxon>
        <taxon>Sar</taxon>
        <taxon>Stramenopiles</taxon>
        <taxon>Oomycota</taxon>
        <taxon>Saprolegniomycetes</taxon>
        <taxon>Saprolegniales</taxon>
        <taxon>Achlyaceae</taxon>
        <taxon>Achlya</taxon>
    </lineage>
</organism>
<gene>
    <name evidence="2" type="ORF">ACHHYP_09015</name>
</gene>
<feature type="compositionally biased region" description="Basic and acidic residues" evidence="1">
    <location>
        <begin position="88"/>
        <end position="99"/>
    </location>
</feature>
<reference evidence="2 3" key="1">
    <citation type="journal article" date="2014" name="Genome Biol. Evol.">
        <title>The secreted proteins of Achlya hypogyna and Thraustotheca clavata identify the ancestral oomycete secretome and reveal gene acquisitions by horizontal gene transfer.</title>
        <authorList>
            <person name="Misner I."/>
            <person name="Blouin N."/>
            <person name="Leonard G."/>
            <person name="Richards T.A."/>
            <person name="Lane C.E."/>
        </authorList>
    </citation>
    <scope>NUCLEOTIDE SEQUENCE [LARGE SCALE GENOMIC DNA]</scope>
    <source>
        <strain evidence="2 3">ATCC 48635</strain>
    </source>
</reference>
<feature type="region of interest" description="Disordered" evidence="1">
    <location>
        <begin position="17"/>
        <end position="40"/>
    </location>
</feature>
<dbReference type="Proteomes" id="UP000243579">
    <property type="component" value="Unassembled WGS sequence"/>
</dbReference>
<evidence type="ECO:0000256" key="1">
    <source>
        <dbReference type="SAM" id="MobiDB-lite"/>
    </source>
</evidence>
<dbReference type="EMBL" id="JNBR01000089">
    <property type="protein sequence ID" value="OQR98191.1"/>
    <property type="molecule type" value="Genomic_DNA"/>
</dbReference>
<feature type="region of interest" description="Disordered" evidence="1">
    <location>
        <begin position="80"/>
        <end position="101"/>
    </location>
</feature>
<name>A0A1V9ZJT9_ACHHY</name>
<dbReference type="AlphaFoldDB" id="A0A1V9ZJT9"/>
<evidence type="ECO:0000313" key="3">
    <source>
        <dbReference type="Proteomes" id="UP000243579"/>
    </source>
</evidence>
<accession>A0A1V9ZJT9</accession>